<evidence type="ECO:0000313" key="2">
    <source>
        <dbReference type="EMBL" id="KKB35803.1"/>
    </source>
</evidence>
<organism evidence="2 3">
    <name type="scientific">Bacillus thermotolerans</name>
    <name type="common">Quasibacillus thermotolerans</name>
    <dbReference type="NCBI Taxonomy" id="1221996"/>
    <lineage>
        <taxon>Bacteria</taxon>
        <taxon>Bacillati</taxon>
        <taxon>Bacillota</taxon>
        <taxon>Bacilli</taxon>
        <taxon>Bacillales</taxon>
        <taxon>Bacillaceae</taxon>
        <taxon>Bacillus</taxon>
    </lineage>
</organism>
<dbReference type="OrthoDB" id="9799383at2"/>
<dbReference type="STRING" id="1221996.QY95_03293"/>
<name>A0A0F5HRB1_BACTR</name>
<proteinExistence type="predicted"/>
<accession>A0A0F5HL48</accession>
<dbReference type="Gene3D" id="6.10.140.1340">
    <property type="match status" value="1"/>
</dbReference>
<sequence length="131" mass="15114">MHLPATTERVKEHTNPKINAEIEAQIEENIKFYRDKSREEIKARIDELNREWDTERVLEANASSLVLSSSILALTVNRKWAILSGVVGGFLLQHALQGWCPPLEVIRRMKIRTSSEINKEKIALIKLLEER</sequence>
<dbReference type="RefSeq" id="WP_039236036.1">
    <property type="nucleotide sequence ID" value="NZ_JWIQ02000106.1"/>
</dbReference>
<dbReference type="InterPro" id="IPR021309">
    <property type="entry name" value="YgaP-like_TM"/>
</dbReference>
<accession>A0A0F5HRB1</accession>
<protein>
    <recommendedName>
        <fullName evidence="1">Inner membrane protein YgaP-like transmembrane domain-containing protein</fullName>
    </recommendedName>
</protein>
<evidence type="ECO:0000259" key="1">
    <source>
        <dbReference type="Pfam" id="PF11127"/>
    </source>
</evidence>
<dbReference type="Pfam" id="PF11127">
    <property type="entry name" value="YgaP-like_TM"/>
    <property type="match status" value="1"/>
</dbReference>
<feature type="domain" description="Inner membrane protein YgaP-like transmembrane" evidence="1">
    <location>
        <begin position="54"/>
        <end position="107"/>
    </location>
</feature>
<dbReference type="Proteomes" id="UP000031563">
    <property type="component" value="Unassembled WGS sequence"/>
</dbReference>
<dbReference type="AlphaFoldDB" id="A0A0F5HRB1"/>
<gene>
    <name evidence="2" type="ORF">QY95_03293</name>
</gene>
<comment type="caution">
    <text evidence="2">The sequence shown here is derived from an EMBL/GenBank/DDBJ whole genome shotgun (WGS) entry which is preliminary data.</text>
</comment>
<keyword evidence="3" id="KW-1185">Reference proteome</keyword>
<reference evidence="2" key="1">
    <citation type="submission" date="2015-02" db="EMBL/GenBank/DDBJ databases">
        <title>Genome Assembly of Bacillaceae bacterium MTCC 8252.</title>
        <authorList>
            <person name="Verma A."/>
            <person name="Khatri I."/>
            <person name="Mual P."/>
            <person name="Subramanian S."/>
            <person name="Krishnamurthi S."/>
        </authorList>
    </citation>
    <scope>NUCLEOTIDE SEQUENCE [LARGE SCALE GENOMIC DNA]</scope>
    <source>
        <strain evidence="2">MTCC 8252</strain>
    </source>
</reference>
<dbReference type="EMBL" id="JWIR02000068">
    <property type="protein sequence ID" value="KKB35803.1"/>
    <property type="molecule type" value="Genomic_DNA"/>
</dbReference>
<evidence type="ECO:0000313" key="3">
    <source>
        <dbReference type="Proteomes" id="UP000031563"/>
    </source>
</evidence>